<name>A0A3B1A9X0_9ZZZZ</name>
<evidence type="ECO:0000259" key="4">
    <source>
        <dbReference type="PROSITE" id="PS50991"/>
    </source>
</evidence>
<dbReference type="Pfam" id="PF00682">
    <property type="entry name" value="HMGL-like"/>
    <property type="match status" value="1"/>
</dbReference>
<accession>A0A3B1A9X0</accession>
<sequence length="294" mass="32521">MKHYYKEYAQIIEVGPRDGLQNEKVMLSTEQKIEFIKNLSDCGFSAIEFSSFVSKKLVPNLSDAEAVFKSIHPYEGCSYSGLVANNAGFERAIACGVKHIAVLTSASETFCKKNINCSIQESLSRISKLMDRARNNNMLVRVYVSCAFDCEYEGEIKNNIVVDLIKKLDEMGCNEISLADTTGKANPVQVENLLEAILKLINAGKIIMHFHNNYNMALTNVLSSFQMGIFRFDSSVAGIGGCNFLPNSGGNLATEDLLYMLHAMGVHTGIDRDKVVLAGNKILRLLEHEKISSD</sequence>
<proteinExistence type="inferred from homology"/>
<dbReference type="PANTHER" id="PTHR42738:SF7">
    <property type="entry name" value="HYDROXYMETHYLGLUTARYL-COA LYASE"/>
    <property type="match status" value="1"/>
</dbReference>
<dbReference type="PANTHER" id="PTHR42738">
    <property type="entry name" value="HYDROXYMETHYLGLUTARYL-COA LYASE"/>
    <property type="match status" value="1"/>
</dbReference>
<dbReference type="InterPro" id="IPR043594">
    <property type="entry name" value="HMGL"/>
</dbReference>
<dbReference type="GO" id="GO:0046951">
    <property type="term" value="P:ketone body biosynthetic process"/>
    <property type="evidence" value="ECO:0007669"/>
    <property type="project" value="TreeGrafter"/>
</dbReference>
<dbReference type="InterPro" id="IPR013785">
    <property type="entry name" value="Aldolase_TIM"/>
</dbReference>
<comment type="similarity">
    <text evidence="1">Belongs to the HMG-CoA lyase family.</text>
</comment>
<dbReference type="EC" id="4.1.3.4" evidence="5"/>
<organism evidence="5">
    <name type="scientific">hydrothermal vent metagenome</name>
    <dbReference type="NCBI Taxonomy" id="652676"/>
    <lineage>
        <taxon>unclassified sequences</taxon>
        <taxon>metagenomes</taxon>
        <taxon>ecological metagenomes</taxon>
    </lineage>
</organism>
<evidence type="ECO:0000256" key="2">
    <source>
        <dbReference type="ARBA" id="ARBA00022723"/>
    </source>
</evidence>
<protein>
    <submittedName>
        <fullName evidence="5">Hydroxymethylglutaryl-CoA lyase</fullName>
        <ecNumber evidence="5">4.1.3.4</ecNumber>
    </submittedName>
</protein>
<dbReference type="SUPFAM" id="SSF51569">
    <property type="entry name" value="Aldolase"/>
    <property type="match status" value="1"/>
</dbReference>
<dbReference type="NCBIfam" id="NF004283">
    <property type="entry name" value="PRK05692.1"/>
    <property type="match status" value="1"/>
</dbReference>
<evidence type="ECO:0000256" key="1">
    <source>
        <dbReference type="ARBA" id="ARBA00009405"/>
    </source>
</evidence>
<dbReference type="GO" id="GO:0006552">
    <property type="term" value="P:L-leucine catabolic process"/>
    <property type="evidence" value="ECO:0007669"/>
    <property type="project" value="TreeGrafter"/>
</dbReference>
<dbReference type="CDD" id="cd07938">
    <property type="entry name" value="DRE_TIM_HMGL"/>
    <property type="match status" value="1"/>
</dbReference>
<dbReference type="InterPro" id="IPR000891">
    <property type="entry name" value="PYR_CT"/>
</dbReference>
<dbReference type="GO" id="GO:0004419">
    <property type="term" value="F:hydroxymethylglutaryl-CoA lyase activity"/>
    <property type="evidence" value="ECO:0007669"/>
    <property type="project" value="UniProtKB-EC"/>
</dbReference>
<dbReference type="Gene3D" id="3.20.20.70">
    <property type="entry name" value="Aldolase class I"/>
    <property type="match status" value="1"/>
</dbReference>
<dbReference type="PROSITE" id="PS50991">
    <property type="entry name" value="PYR_CT"/>
    <property type="match status" value="1"/>
</dbReference>
<dbReference type="FunFam" id="3.20.20.70:FF:000071">
    <property type="entry name" value="Hydroxymethylglutaryl-CoA lyase"/>
    <property type="match status" value="1"/>
</dbReference>
<dbReference type="AlphaFoldDB" id="A0A3B1A9X0"/>
<reference evidence="5" key="1">
    <citation type="submission" date="2018-06" db="EMBL/GenBank/DDBJ databases">
        <authorList>
            <person name="Zhirakovskaya E."/>
        </authorList>
    </citation>
    <scope>NUCLEOTIDE SEQUENCE</scope>
</reference>
<evidence type="ECO:0000256" key="3">
    <source>
        <dbReference type="ARBA" id="ARBA00023239"/>
    </source>
</evidence>
<keyword evidence="3 5" id="KW-0456">Lyase</keyword>
<dbReference type="GO" id="GO:0046872">
    <property type="term" value="F:metal ion binding"/>
    <property type="evidence" value="ECO:0007669"/>
    <property type="project" value="UniProtKB-KW"/>
</dbReference>
<evidence type="ECO:0000313" key="5">
    <source>
        <dbReference type="EMBL" id="VAW98390.1"/>
    </source>
</evidence>
<dbReference type="EMBL" id="UOFS01000037">
    <property type="protein sequence ID" value="VAW98390.1"/>
    <property type="molecule type" value="Genomic_DNA"/>
</dbReference>
<keyword evidence="2" id="KW-0479">Metal-binding</keyword>
<feature type="domain" description="Pyruvate carboxyltransferase" evidence="4">
    <location>
        <begin position="9"/>
        <end position="276"/>
    </location>
</feature>
<gene>
    <name evidence="5" type="ORF">MNBD_GAMMA22-2481</name>
</gene>